<name>A0A3M0KTK5_HIRRU</name>
<dbReference type="STRING" id="333673.A0A3M0KTK5"/>
<dbReference type="PANTHER" id="PTHR33332">
    <property type="entry name" value="REVERSE TRANSCRIPTASE DOMAIN-CONTAINING PROTEIN"/>
    <property type="match status" value="1"/>
</dbReference>
<dbReference type="AlphaFoldDB" id="A0A3M0KTK5"/>
<reference evidence="1 2" key="1">
    <citation type="submission" date="2018-07" db="EMBL/GenBank/DDBJ databases">
        <title>A high quality draft genome assembly of the barn swallow (H. rustica rustica).</title>
        <authorList>
            <person name="Formenti G."/>
            <person name="Chiara M."/>
            <person name="Poveda L."/>
            <person name="Francoijs K.-J."/>
            <person name="Bonisoli-Alquati A."/>
            <person name="Canova L."/>
            <person name="Gianfranceschi L."/>
            <person name="Horner D.S."/>
            <person name="Saino N."/>
        </authorList>
    </citation>
    <scope>NUCLEOTIDE SEQUENCE [LARGE SCALE GENOMIC DNA]</scope>
    <source>
        <strain evidence="1">Chelidonia</strain>
        <tissue evidence="1">Blood</tissue>
    </source>
</reference>
<comment type="caution">
    <text evidence="1">The sequence shown here is derived from an EMBL/GenBank/DDBJ whole genome shotgun (WGS) entry which is preliminary data.</text>
</comment>
<sequence>MPHYRRKLSEEIPHRNRVNVDGRLQVRNAGIPLQRATESDPYPFDSCLPAQQRLLEQPNMSESLCLAKIPEQIDQGYRVSQKKAQMVKQTVIYLGYKAHQKVSSELEEGNELLDRKAKEAAEGEVTVETVEAALIPDGQIFIEGVEVTGKEIKLFSTVYKESCQVLHLGWHNPEQKYSLGGEWIEIGSGEKDQWVFVDKNLDMIQPHELAVQKASFILEYIQSSVASRIREVILLVYSALVGPTWSTASSVGVHSYSKGHGPARASPKEATKMIRGLKHLSYEERQRPLGSNHYTGSLMRTVMLTRDKTSCPAPAYRLDSTLHYSATMPVELLLTSWYTLEEHNDKLPSVQGLELDGLETWPAANHLKFNTSKCQVLHLDQGNPKDKYMFHGERIENFIPKEGLWGQEP</sequence>
<evidence type="ECO:0000313" key="2">
    <source>
        <dbReference type="Proteomes" id="UP000269221"/>
    </source>
</evidence>
<evidence type="ECO:0000313" key="1">
    <source>
        <dbReference type="EMBL" id="RMC16642.1"/>
    </source>
</evidence>
<protein>
    <submittedName>
        <fullName evidence="1">Uncharacterized protein</fullName>
    </submittedName>
</protein>
<organism evidence="1 2">
    <name type="scientific">Hirundo rustica rustica</name>
    <dbReference type="NCBI Taxonomy" id="333673"/>
    <lineage>
        <taxon>Eukaryota</taxon>
        <taxon>Metazoa</taxon>
        <taxon>Chordata</taxon>
        <taxon>Craniata</taxon>
        <taxon>Vertebrata</taxon>
        <taxon>Euteleostomi</taxon>
        <taxon>Archelosauria</taxon>
        <taxon>Archosauria</taxon>
        <taxon>Dinosauria</taxon>
        <taxon>Saurischia</taxon>
        <taxon>Theropoda</taxon>
        <taxon>Coelurosauria</taxon>
        <taxon>Aves</taxon>
        <taxon>Neognathae</taxon>
        <taxon>Neoaves</taxon>
        <taxon>Telluraves</taxon>
        <taxon>Australaves</taxon>
        <taxon>Passeriformes</taxon>
        <taxon>Sylvioidea</taxon>
        <taxon>Hirundinidae</taxon>
        <taxon>Hirundo</taxon>
    </lineage>
</organism>
<proteinExistence type="predicted"/>
<keyword evidence="2" id="KW-1185">Reference proteome</keyword>
<accession>A0A3M0KTK5</accession>
<dbReference type="Proteomes" id="UP000269221">
    <property type="component" value="Unassembled WGS sequence"/>
</dbReference>
<dbReference type="OrthoDB" id="10484669at2759"/>
<gene>
    <name evidence="1" type="ORF">DUI87_06580</name>
</gene>
<dbReference type="EMBL" id="QRBI01000102">
    <property type="protein sequence ID" value="RMC16642.1"/>
    <property type="molecule type" value="Genomic_DNA"/>
</dbReference>